<keyword evidence="3" id="KW-1185">Reference proteome</keyword>
<dbReference type="PANTHER" id="PTHR35272">
    <property type="entry name" value="THIOL:DISULFIDE INTERCHANGE PROTEIN DSBC-RELATED"/>
    <property type="match status" value="1"/>
</dbReference>
<comment type="caution">
    <text evidence="2">The sequence shown here is derived from an EMBL/GenBank/DDBJ whole genome shotgun (WGS) entry which is preliminary data.</text>
</comment>
<sequence length="272" mass="29154">MKKAILVSTGSLVVALAMLGAGFVAGKRQPAIADTPPAANETAVAGNQLGREDVEKIVRDYLLTNPEIMLEVQQALEVKRQDEERAANVATIEDSRADIFNAAYDGVVGNPDGKVTIVEFYDYNCGFCKRAQEDMLALTEADPDLRFVLKEFPILGPDSQKAHVVSMAFRAMAPEKYGKFHNQLLGGEGRATEEGAIKIALALGADEAKLREEMKNPAIAEAFSKTYELANKLSITGTPSYVVGNEVIFGALGKDVLAEKIEAAKACVDGAC</sequence>
<evidence type="ECO:0000313" key="2">
    <source>
        <dbReference type="EMBL" id="RUM98644.1"/>
    </source>
</evidence>
<dbReference type="InterPro" id="IPR051470">
    <property type="entry name" value="Thiol:disulfide_interchange"/>
</dbReference>
<dbReference type="InterPro" id="IPR013766">
    <property type="entry name" value="Thioredoxin_domain"/>
</dbReference>
<name>A0A432V909_9HYPH</name>
<dbReference type="InterPro" id="IPR001853">
    <property type="entry name" value="DSBA-like_thioredoxin_dom"/>
</dbReference>
<accession>A0A432V909</accession>
<evidence type="ECO:0000313" key="3">
    <source>
        <dbReference type="Proteomes" id="UP000281647"/>
    </source>
</evidence>
<dbReference type="PANTHER" id="PTHR35272:SF3">
    <property type="entry name" value="THIOL:DISULFIDE INTERCHANGE PROTEIN DSBC"/>
    <property type="match status" value="1"/>
</dbReference>
<dbReference type="Proteomes" id="UP000281647">
    <property type="component" value="Unassembled WGS sequence"/>
</dbReference>
<dbReference type="SUPFAM" id="SSF52833">
    <property type="entry name" value="Thioredoxin-like"/>
    <property type="match status" value="1"/>
</dbReference>
<dbReference type="PROSITE" id="PS51352">
    <property type="entry name" value="THIOREDOXIN_2"/>
    <property type="match status" value="1"/>
</dbReference>
<organism evidence="2 3">
    <name type="scientific">Borborobacter arsenicus</name>
    <dbReference type="NCBI Taxonomy" id="1851146"/>
    <lineage>
        <taxon>Bacteria</taxon>
        <taxon>Pseudomonadati</taxon>
        <taxon>Pseudomonadota</taxon>
        <taxon>Alphaproteobacteria</taxon>
        <taxon>Hyphomicrobiales</taxon>
        <taxon>Phyllobacteriaceae</taxon>
        <taxon>Borborobacter</taxon>
    </lineage>
</organism>
<dbReference type="GO" id="GO:0016491">
    <property type="term" value="F:oxidoreductase activity"/>
    <property type="evidence" value="ECO:0007669"/>
    <property type="project" value="InterPro"/>
</dbReference>
<dbReference type="AlphaFoldDB" id="A0A432V909"/>
<dbReference type="Pfam" id="PF18312">
    <property type="entry name" value="ScsC_N"/>
    <property type="match status" value="1"/>
</dbReference>
<dbReference type="OrthoDB" id="9780147at2"/>
<dbReference type="InterPro" id="IPR041205">
    <property type="entry name" value="ScsC_N"/>
</dbReference>
<reference evidence="2 3" key="1">
    <citation type="submission" date="2018-11" db="EMBL/GenBank/DDBJ databases">
        <title>Pseudaminobacter arsenicus sp. nov., an arsenic-resistant bacterium isolated from arsenic-rich aquifers.</title>
        <authorList>
            <person name="Mu Y."/>
        </authorList>
    </citation>
    <scope>NUCLEOTIDE SEQUENCE [LARGE SCALE GENOMIC DNA]</scope>
    <source>
        <strain evidence="2 3">CB3</strain>
    </source>
</reference>
<dbReference type="EMBL" id="RKST01000005">
    <property type="protein sequence ID" value="RUM98644.1"/>
    <property type="molecule type" value="Genomic_DNA"/>
</dbReference>
<feature type="domain" description="Thioredoxin" evidence="1">
    <location>
        <begin position="30"/>
        <end position="266"/>
    </location>
</feature>
<proteinExistence type="predicted"/>
<dbReference type="RefSeq" id="WP_128624712.1">
    <property type="nucleotide sequence ID" value="NZ_ML133509.1"/>
</dbReference>
<dbReference type="InterPro" id="IPR036249">
    <property type="entry name" value="Thioredoxin-like_sf"/>
</dbReference>
<dbReference type="CDD" id="cd03023">
    <property type="entry name" value="DsbA_Com1_like"/>
    <property type="match status" value="1"/>
</dbReference>
<evidence type="ECO:0000259" key="1">
    <source>
        <dbReference type="PROSITE" id="PS51352"/>
    </source>
</evidence>
<dbReference type="Gene3D" id="3.40.30.10">
    <property type="entry name" value="Glutaredoxin"/>
    <property type="match status" value="1"/>
</dbReference>
<gene>
    <name evidence="2" type="ORF">EET67_05940</name>
</gene>
<dbReference type="Pfam" id="PF01323">
    <property type="entry name" value="DSBA"/>
    <property type="match status" value="1"/>
</dbReference>
<protein>
    <submittedName>
        <fullName evidence="2">DsbA family protein</fullName>
    </submittedName>
</protein>